<reference evidence="1 2" key="1">
    <citation type="journal article" date="2015" name="Genome Biol. Evol.">
        <title>Comparative Genomics of a Bacterivorous Green Alga Reveals Evolutionary Causalities and Consequences of Phago-Mixotrophic Mode of Nutrition.</title>
        <authorList>
            <person name="Burns J.A."/>
            <person name="Paasch A."/>
            <person name="Narechania A."/>
            <person name="Kim E."/>
        </authorList>
    </citation>
    <scope>NUCLEOTIDE SEQUENCE [LARGE SCALE GENOMIC DNA]</scope>
    <source>
        <strain evidence="1 2">PLY_AMNH</strain>
    </source>
</reference>
<accession>A0AAE0F0P4</accession>
<comment type="caution">
    <text evidence="1">The sequence shown here is derived from an EMBL/GenBank/DDBJ whole genome shotgun (WGS) entry which is preliminary data.</text>
</comment>
<keyword evidence="2" id="KW-1185">Reference proteome</keyword>
<dbReference type="EMBL" id="LGRX02028690">
    <property type="protein sequence ID" value="KAK3247746.1"/>
    <property type="molecule type" value="Genomic_DNA"/>
</dbReference>
<organism evidence="1 2">
    <name type="scientific">Cymbomonas tetramitiformis</name>
    <dbReference type="NCBI Taxonomy" id="36881"/>
    <lineage>
        <taxon>Eukaryota</taxon>
        <taxon>Viridiplantae</taxon>
        <taxon>Chlorophyta</taxon>
        <taxon>Pyramimonadophyceae</taxon>
        <taxon>Pyramimonadales</taxon>
        <taxon>Pyramimonadaceae</taxon>
        <taxon>Cymbomonas</taxon>
    </lineage>
</organism>
<name>A0AAE0F0P4_9CHLO</name>
<protein>
    <submittedName>
        <fullName evidence="1">Uncharacterized protein</fullName>
    </submittedName>
</protein>
<proteinExistence type="predicted"/>
<evidence type="ECO:0000313" key="1">
    <source>
        <dbReference type="EMBL" id="KAK3247746.1"/>
    </source>
</evidence>
<sequence length="543" mass="58670">MKSDQIIVLSLDVDLVDTSVLTRIEWMADDDNAARPMQTISWLQNDALSVFKTTLGKYGTINSVNVDTESEKYSTLDISYHNFPLLATDFALVSDMSKVHKVIAEQALEGFEYTTVMVPTLIDGMAQLVPTMSNGKLTDPIDHPELHYTCANATLKYGVLAKYTYCFYTCATDPLCEWVEYDTITKACGGGEYVCGTQALQSTVNKKRLGIKLRTEVVQHQGKEISGATFLSATSHVYRPYTPSDRRRNLLQAVNGGTKGLSCLLESTALSIGMCIWSKVTGMEMISYQHPSTGTGNIYKVESFGMAPGSPQTYVCPGLHAMRAISVAEEGMSMKTASCASYLSNDIQSYFAVLVYDQTASPPSGQADCYLLSTCGSVDTPMVTYDTEFGSAMSTDLTVVIMAKEATILPMNVDSTTGPLTLVNAASAAGSTMYSDFLNRASAANAFVSNGKNCLTNHHGFYDSGQYATSSVCLPASCSIWGTSPGYREDIRFYEDTCDTNGACCADEDLVPTLKLCSQTSDPDAACVTKINGTAVAVDYDEI</sequence>
<evidence type="ECO:0000313" key="2">
    <source>
        <dbReference type="Proteomes" id="UP001190700"/>
    </source>
</evidence>
<dbReference type="AlphaFoldDB" id="A0AAE0F0P4"/>
<dbReference type="Proteomes" id="UP001190700">
    <property type="component" value="Unassembled WGS sequence"/>
</dbReference>
<gene>
    <name evidence="1" type="ORF">CYMTET_42779</name>
</gene>
<feature type="non-terminal residue" evidence="1">
    <location>
        <position position="543"/>
    </location>
</feature>